<dbReference type="OrthoDB" id="303107at2759"/>
<feature type="compositionally biased region" description="Basic and acidic residues" evidence="1">
    <location>
        <begin position="1"/>
        <end position="12"/>
    </location>
</feature>
<evidence type="ECO:0000313" key="2">
    <source>
        <dbReference type="EMBL" id="KAF2663554.1"/>
    </source>
</evidence>
<dbReference type="Proteomes" id="UP000799302">
    <property type="component" value="Unassembled WGS sequence"/>
</dbReference>
<feature type="region of interest" description="Disordered" evidence="1">
    <location>
        <begin position="126"/>
        <end position="294"/>
    </location>
</feature>
<proteinExistence type="predicted"/>
<name>A0A6A6TY11_9PEZI</name>
<dbReference type="AlphaFoldDB" id="A0A6A6TY11"/>
<feature type="compositionally biased region" description="Low complexity" evidence="1">
    <location>
        <begin position="127"/>
        <end position="139"/>
    </location>
</feature>
<dbReference type="EMBL" id="MU004245">
    <property type="protein sequence ID" value="KAF2663554.1"/>
    <property type="molecule type" value="Genomic_DNA"/>
</dbReference>
<feature type="compositionally biased region" description="Polar residues" evidence="1">
    <location>
        <begin position="278"/>
        <end position="294"/>
    </location>
</feature>
<feature type="compositionally biased region" description="Polar residues" evidence="1">
    <location>
        <begin position="199"/>
        <end position="212"/>
    </location>
</feature>
<protein>
    <submittedName>
        <fullName evidence="2">Uncharacterized protein</fullName>
    </submittedName>
</protein>
<accession>A0A6A6TY11</accession>
<gene>
    <name evidence="2" type="ORF">BT63DRAFT_444552</name>
</gene>
<keyword evidence="3" id="KW-1185">Reference proteome</keyword>
<feature type="region of interest" description="Disordered" evidence="1">
    <location>
        <begin position="1"/>
        <end position="20"/>
    </location>
</feature>
<sequence length="697" mass="78823">MATRRNADRTEKAPSNLKASAPNVSVRHDWTPAETACLLLWSEACEDRDEDFLDTVLGHLQENFPEQTFNQKTIIRRLVTVWKGAGRSRTTADDTKSEGINWLDWTKFRAKYPAVHAELEARREAYARSQAQASSEQSSDSGLEGDSPEEATESGPSGQMSKSSKRKSHVFETEHESLNEPAPKRLRTRSEPAEARSQILGTKPSQSASHETPASPKTVAPKRTIQDVDTDSQLSEEPGPKRVRSADSTPKPAPQIMAYKPQNQNTSDSTAVGGPSQHVPTAASSSFQRKTAQTSKIGLSDLEKQLKVENRRLKTSLASANIRVFELEKKLQRYERYERFEHDTERFAKNYTPSSAGAADDLQKSYQEQNSLLDQRREHRQVCPLQNSRFTQYLDFATYRADFFGIQQHQESAFEREFTVETPQTPLTLTSFYDIDLFLKDYGLVTGQSDWSRVLRMIKEIKPSALLRAIMSQILREEIFETSFPNAESTRSKESVFLYEMLFSQEHGFASVYNHDSLLQAHLVKSKSFNSDILPSRAQEVMATFLEKLQELFPDTNVDAFSEINLRLCQSVTEECLKLKSELNLTRRQFELRSYPMDTAFDASCMRAQTAEGIPLGMQQAEDLKGAKVKLCLFPAIYVYPPDLSVKAAMSSEDKDYGNHDLPMHRAMVPLQCFAQSLTAEEKKKGILMEKGMVVLQ</sequence>
<organism evidence="2 3">
    <name type="scientific">Microthyrium microscopicum</name>
    <dbReference type="NCBI Taxonomy" id="703497"/>
    <lineage>
        <taxon>Eukaryota</taxon>
        <taxon>Fungi</taxon>
        <taxon>Dikarya</taxon>
        <taxon>Ascomycota</taxon>
        <taxon>Pezizomycotina</taxon>
        <taxon>Dothideomycetes</taxon>
        <taxon>Dothideomycetes incertae sedis</taxon>
        <taxon>Microthyriales</taxon>
        <taxon>Microthyriaceae</taxon>
        <taxon>Microthyrium</taxon>
    </lineage>
</organism>
<evidence type="ECO:0000313" key="3">
    <source>
        <dbReference type="Proteomes" id="UP000799302"/>
    </source>
</evidence>
<feature type="compositionally biased region" description="Basic and acidic residues" evidence="1">
    <location>
        <begin position="169"/>
        <end position="178"/>
    </location>
</feature>
<reference evidence="2" key="1">
    <citation type="journal article" date="2020" name="Stud. Mycol.">
        <title>101 Dothideomycetes genomes: a test case for predicting lifestyles and emergence of pathogens.</title>
        <authorList>
            <person name="Haridas S."/>
            <person name="Albert R."/>
            <person name="Binder M."/>
            <person name="Bloem J."/>
            <person name="Labutti K."/>
            <person name="Salamov A."/>
            <person name="Andreopoulos B."/>
            <person name="Baker S."/>
            <person name="Barry K."/>
            <person name="Bills G."/>
            <person name="Bluhm B."/>
            <person name="Cannon C."/>
            <person name="Castanera R."/>
            <person name="Culley D."/>
            <person name="Daum C."/>
            <person name="Ezra D."/>
            <person name="Gonzalez J."/>
            <person name="Henrissat B."/>
            <person name="Kuo A."/>
            <person name="Liang C."/>
            <person name="Lipzen A."/>
            <person name="Lutzoni F."/>
            <person name="Magnuson J."/>
            <person name="Mondo S."/>
            <person name="Nolan M."/>
            <person name="Ohm R."/>
            <person name="Pangilinan J."/>
            <person name="Park H.-J."/>
            <person name="Ramirez L."/>
            <person name="Alfaro M."/>
            <person name="Sun H."/>
            <person name="Tritt A."/>
            <person name="Yoshinaga Y."/>
            <person name="Zwiers L.-H."/>
            <person name="Turgeon B."/>
            <person name="Goodwin S."/>
            <person name="Spatafora J."/>
            <person name="Crous P."/>
            <person name="Grigoriev I."/>
        </authorList>
    </citation>
    <scope>NUCLEOTIDE SEQUENCE</scope>
    <source>
        <strain evidence="2">CBS 115976</strain>
    </source>
</reference>
<evidence type="ECO:0000256" key="1">
    <source>
        <dbReference type="SAM" id="MobiDB-lite"/>
    </source>
</evidence>
<feature type="compositionally biased region" description="Polar residues" evidence="1">
    <location>
        <begin position="261"/>
        <end position="270"/>
    </location>
</feature>